<sequence>MIHIWIVPSKKFIGKEILMRVFYAPEGKDAGNAPCPVWDFSGTSRTLSISDYYEIEQKGLCGE</sequence>
<dbReference type="RefSeq" id="WP_078686003.1">
    <property type="nucleotide sequence ID" value="NZ_FUYA01000011.1"/>
</dbReference>
<organism evidence="1 2">
    <name type="scientific">Desulfobaculum bizertense DSM 18034</name>
    <dbReference type="NCBI Taxonomy" id="1121442"/>
    <lineage>
        <taxon>Bacteria</taxon>
        <taxon>Pseudomonadati</taxon>
        <taxon>Thermodesulfobacteriota</taxon>
        <taxon>Desulfovibrionia</taxon>
        <taxon>Desulfovibrionales</taxon>
        <taxon>Desulfovibrionaceae</taxon>
        <taxon>Desulfobaculum</taxon>
    </lineage>
</organism>
<dbReference type="AlphaFoldDB" id="A0A1T4WWQ5"/>
<name>A0A1T4WWQ5_9BACT</name>
<accession>A0A1T4WWQ5</accession>
<reference evidence="1 2" key="1">
    <citation type="submission" date="2017-02" db="EMBL/GenBank/DDBJ databases">
        <authorList>
            <person name="Peterson S.W."/>
        </authorList>
    </citation>
    <scope>NUCLEOTIDE SEQUENCE [LARGE SCALE GENOMIC DNA]</scope>
    <source>
        <strain evidence="1 2">DSM 18034</strain>
    </source>
</reference>
<evidence type="ECO:0000313" key="1">
    <source>
        <dbReference type="EMBL" id="SKA81679.1"/>
    </source>
</evidence>
<evidence type="ECO:0000313" key="2">
    <source>
        <dbReference type="Proteomes" id="UP000189733"/>
    </source>
</evidence>
<dbReference type="EMBL" id="FUYA01000011">
    <property type="protein sequence ID" value="SKA81679.1"/>
    <property type="molecule type" value="Genomic_DNA"/>
</dbReference>
<gene>
    <name evidence="1" type="ORF">SAMN02745702_02742</name>
</gene>
<proteinExistence type="predicted"/>
<dbReference type="Proteomes" id="UP000189733">
    <property type="component" value="Unassembled WGS sequence"/>
</dbReference>
<keyword evidence="2" id="KW-1185">Reference proteome</keyword>
<protein>
    <submittedName>
        <fullName evidence="1">Uncharacterized protein</fullName>
    </submittedName>
</protein>
<dbReference type="STRING" id="1121442.SAMN02745702_02742"/>